<keyword evidence="2 3" id="KW-0175">Coiled coil</keyword>
<dbReference type="Gene3D" id="2.40.30.170">
    <property type="match status" value="1"/>
</dbReference>
<dbReference type="Gene3D" id="2.40.50.100">
    <property type="match status" value="1"/>
</dbReference>
<proteinExistence type="predicted"/>
<sequence length="414" mass="45243">MDLIKPPEPTKYWRRWYWALVPVFLLAGLWQFGSGEPITRLARQDVLIATVEYGPLAIGVDSFGVLRSAEQHLLSAESDAVVKHIHLKAGAAVKVGDVIATLDNPDLSLAVAQAQQALQDSDMALQQLTLNQQREFLSEQTVLDKLTGDLATARLRLQAEQGLAEKGIISQLAFAQTQSRVANLARQMQSAQQRLEQLKKLHASAQQLASQRIVIRRQELARSRARLAALTITAPVAGILERMPLAVGQRLSVGDETALIGSQTHLLAELRVAQSQVQKVQPGQAVTVRIRDQQVTGTVGRVDPVVVDNSVKVEVTLPQALPKAARPMLSIDASITVAELEQALYIRRPANVREQQSAQLYRLAEDGSTELATVHFGALAGRYVVIEQGAQHNQRWIISDLSNLAQQGAQVALN</sequence>
<evidence type="ECO:0000313" key="5">
    <source>
        <dbReference type="Proteomes" id="UP000033452"/>
    </source>
</evidence>
<evidence type="ECO:0000313" key="4">
    <source>
        <dbReference type="EMBL" id="KJZ07521.1"/>
    </source>
</evidence>
<dbReference type="SUPFAM" id="SSF111369">
    <property type="entry name" value="HlyD-like secretion proteins"/>
    <property type="match status" value="1"/>
</dbReference>
<organism evidence="4 5">
    <name type="scientific">Pseudoalteromonas rubra</name>
    <dbReference type="NCBI Taxonomy" id="43658"/>
    <lineage>
        <taxon>Bacteria</taxon>
        <taxon>Pseudomonadati</taxon>
        <taxon>Pseudomonadota</taxon>
        <taxon>Gammaproteobacteria</taxon>
        <taxon>Alteromonadales</taxon>
        <taxon>Pseudoalteromonadaceae</taxon>
        <taxon>Pseudoalteromonas</taxon>
    </lineage>
</organism>
<evidence type="ECO:0000256" key="1">
    <source>
        <dbReference type="ARBA" id="ARBA00004196"/>
    </source>
</evidence>
<keyword evidence="5" id="KW-1185">Reference proteome</keyword>
<dbReference type="AlphaFoldDB" id="A0A0F4QIR8"/>
<comment type="caution">
    <text evidence="4">The sequence shown here is derived from an EMBL/GenBank/DDBJ whole genome shotgun (WGS) entry which is preliminary data.</text>
</comment>
<dbReference type="PANTHER" id="PTHR32347">
    <property type="entry name" value="EFFLUX SYSTEM COMPONENT YKNX-RELATED"/>
    <property type="match status" value="1"/>
</dbReference>
<evidence type="ECO:0000256" key="2">
    <source>
        <dbReference type="ARBA" id="ARBA00023054"/>
    </source>
</evidence>
<name>A0A0F4QIR8_9GAMM</name>
<gene>
    <name evidence="4" type="ORF">TW77_15045</name>
</gene>
<dbReference type="PANTHER" id="PTHR32347:SF23">
    <property type="entry name" value="BLL5650 PROTEIN"/>
    <property type="match status" value="1"/>
</dbReference>
<feature type="coiled-coil region" evidence="3">
    <location>
        <begin position="174"/>
        <end position="208"/>
    </location>
</feature>
<reference evidence="4 5" key="1">
    <citation type="journal article" date="2015" name="BMC Genomics">
        <title>Genome mining reveals unlocked bioactive potential of marine Gram-negative bacteria.</title>
        <authorList>
            <person name="Machado H."/>
            <person name="Sonnenschein E.C."/>
            <person name="Melchiorsen J."/>
            <person name="Gram L."/>
        </authorList>
    </citation>
    <scope>NUCLEOTIDE SEQUENCE [LARGE SCALE GENOMIC DNA]</scope>
    <source>
        <strain evidence="4 5">S2471</strain>
    </source>
</reference>
<dbReference type="RefSeq" id="WP_046005808.1">
    <property type="nucleotide sequence ID" value="NZ_JXYA01000036.1"/>
</dbReference>
<dbReference type="Proteomes" id="UP000033452">
    <property type="component" value="Unassembled WGS sequence"/>
</dbReference>
<evidence type="ECO:0000256" key="3">
    <source>
        <dbReference type="SAM" id="Coils"/>
    </source>
</evidence>
<dbReference type="InterPro" id="IPR050465">
    <property type="entry name" value="UPF0194_transport"/>
</dbReference>
<protein>
    <submittedName>
        <fullName evidence="4">Uncharacterized protein</fullName>
    </submittedName>
</protein>
<dbReference type="PATRIC" id="fig|43658.5.peg.3184"/>
<accession>A0A0F4QIR8</accession>
<dbReference type="EMBL" id="JXYA01000036">
    <property type="protein sequence ID" value="KJZ07521.1"/>
    <property type="molecule type" value="Genomic_DNA"/>
</dbReference>
<comment type="subcellular location">
    <subcellularLocation>
        <location evidence="1">Cell envelope</location>
    </subcellularLocation>
</comment>
<dbReference type="GO" id="GO:0030313">
    <property type="term" value="C:cell envelope"/>
    <property type="evidence" value="ECO:0007669"/>
    <property type="project" value="UniProtKB-SubCell"/>
</dbReference>